<dbReference type="PROSITE" id="PS50222">
    <property type="entry name" value="EF_HAND_2"/>
    <property type="match status" value="3"/>
</dbReference>
<keyword evidence="10" id="KW-1185">Reference proteome</keyword>
<evidence type="ECO:0000256" key="3">
    <source>
        <dbReference type="ARBA" id="ARBA00022737"/>
    </source>
</evidence>
<feature type="region of interest" description="Disordered" evidence="7">
    <location>
        <begin position="619"/>
        <end position="669"/>
    </location>
</feature>
<feature type="compositionally biased region" description="Polar residues" evidence="7">
    <location>
        <begin position="648"/>
        <end position="669"/>
    </location>
</feature>
<dbReference type="GO" id="GO:0000922">
    <property type="term" value="C:spindle pole"/>
    <property type="evidence" value="ECO:0007669"/>
    <property type="project" value="TreeGrafter"/>
</dbReference>
<dbReference type="Pfam" id="PF13202">
    <property type="entry name" value="EF-hand_5"/>
    <property type="match status" value="2"/>
</dbReference>
<feature type="region of interest" description="Disordered" evidence="7">
    <location>
        <begin position="1413"/>
        <end position="1432"/>
    </location>
</feature>
<evidence type="ECO:0000256" key="1">
    <source>
        <dbReference type="ARBA" id="ARBA00004496"/>
    </source>
</evidence>
<feature type="domain" description="EF-hand" evidence="8">
    <location>
        <begin position="27"/>
        <end position="62"/>
    </location>
</feature>
<accession>D8LRB6</accession>
<dbReference type="InParanoid" id="D8LRB6"/>
<feature type="domain" description="EF-hand" evidence="8">
    <location>
        <begin position="297"/>
        <end position="332"/>
    </location>
</feature>
<feature type="domain" description="EF-hand" evidence="8">
    <location>
        <begin position="685"/>
        <end position="720"/>
    </location>
</feature>
<keyword evidence="5" id="KW-0112">Calmodulin-binding</keyword>
<dbReference type="PANTHER" id="PTHR22706:SF1">
    <property type="entry name" value="ASSEMBLY FACTOR FOR SPINDLE MICROTUBULES"/>
    <property type="match status" value="1"/>
</dbReference>
<evidence type="ECO:0000313" key="10">
    <source>
        <dbReference type="Proteomes" id="UP000002630"/>
    </source>
</evidence>
<dbReference type="InterPro" id="IPR000048">
    <property type="entry name" value="IQ_motif_EF-hand-BS"/>
</dbReference>
<dbReference type="InterPro" id="IPR018247">
    <property type="entry name" value="EF_Hand_1_Ca_BS"/>
</dbReference>
<feature type="region of interest" description="Disordered" evidence="7">
    <location>
        <begin position="370"/>
        <end position="393"/>
    </location>
</feature>
<gene>
    <name evidence="9" type="ORF">Esi_0064_0075</name>
</gene>
<keyword evidence="3" id="KW-0677">Repeat</keyword>
<dbReference type="SUPFAM" id="SSF47473">
    <property type="entry name" value="EF-hand"/>
    <property type="match status" value="2"/>
</dbReference>
<evidence type="ECO:0000256" key="6">
    <source>
        <dbReference type="SAM" id="Coils"/>
    </source>
</evidence>
<dbReference type="STRING" id="2880.D8LRB6"/>
<dbReference type="InterPro" id="IPR051185">
    <property type="entry name" value="ASPM"/>
</dbReference>
<name>D8LRB6_ECTSI</name>
<dbReference type="Gene3D" id="1.10.238.10">
    <property type="entry name" value="EF-hand"/>
    <property type="match status" value="2"/>
</dbReference>
<evidence type="ECO:0000256" key="2">
    <source>
        <dbReference type="ARBA" id="ARBA00022490"/>
    </source>
</evidence>
<dbReference type="Pfam" id="PF00612">
    <property type="entry name" value="IQ"/>
    <property type="match status" value="4"/>
</dbReference>
<dbReference type="InterPro" id="IPR011992">
    <property type="entry name" value="EF-hand-dom_pair"/>
</dbReference>
<feature type="compositionally biased region" description="Polar residues" evidence="7">
    <location>
        <begin position="370"/>
        <end position="379"/>
    </location>
</feature>
<proteinExistence type="predicted"/>
<dbReference type="SMART" id="SM00054">
    <property type="entry name" value="EFh"/>
    <property type="match status" value="6"/>
</dbReference>
<dbReference type="OrthoDB" id="10384225at2759"/>
<dbReference type="EMBL" id="FN649741">
    <property type="protein sequence ID" value="CBN75021.1"/>
    <property type="molecule type" value="Genomic_DNA"/>
</dbReference>
<comment type="subcellular location">
    <subcellularLocation>
        <location evidence="1">Cytoplasm</location>
    </subcellularLocation>
</comment>
<evidence type="ECO:0000256" key="7">
    <source>
        <dbReference type="SAM" id="MobiDB-lite"/>
    </source>
</evidence>
<evidence type="ECO:0000313" key="9">
    <source>
        <dbReference type="EMBL" id="CBN75021.1"/>
    </source>
</evidence>
<dbReference type="PROSITE" id="PS00018">
    <property type="entry name" value="EF_HAND_1"/>
    <property type="match status" value="1"/>
</dbReference>
<protein>
    <recommendedName>
        <fullName evidence="8">EF-hand domain-containing protein</fullName>
    </recommendedName>
</protein>
<evidence type="ECO:0000256" key="5">
    <source>
        <dbReference type="ARBA" id="ARBA00022860"/>
    </source>
</evidence>
<keyword evidence="4" id="KW-0106">Calcium</keyword>
<dbReference type="PROSITE" id="PS50096">
    <property type="entry name" value="IQ"/>
    <property type="match status" value="6"/>
</dbReference>
<dbReference type="GO" id="GO:0005516">
    <property type="term" value="F:calmodulin binding"/>
    <property type="evidence" value="ECO:0007669"/>
    <property type="project" value="UniProtKB-KW"/>
</dbReference>
<keyword evidence="2" id="KW-0963">Cytoplasm</keyword>
<evidence type="ECO:0000256" key="4">
    <source>
        <dbReference type="ARBA" id="ARBA00022837"/>
    </source>
</evidence>
<dbReference type="Proteomes" id="UP000002630">
    <property type="component" value="Linkage Group LG16"/>
</dbReference>
<evidence type="ECO:0000259" key="8">
    <source>
        <dbReference type="PROSITE" id="PS50222"/>
    </source>
</evidence>
<reference evidence="9 10" key="1">
    <citation type="journal article" date="2010" name="Nature">
        <title>The Ectocarpus genome and the independent evolution of multicellularity in brown algae.</title>
        <authorList>
            <person name="Cock J.M."/>
            <person name="Sterck L."/>
            <person name="Rouze P."/>
            <person name="Scornet D."/>
            <person name="Allen A.E."/>
            <person name="Amoutzias G."/>
            <person name="Anthouard V."/>
            <person name="Artiguenave F."/>
            <person name="Aury J.M."/>
            <person name="Badger J.H."/>
            <person name="Beszteri B."/>
            <person name="Billiau K."/>
            <person name="Bonnet E."/>
            <person name="Bothwell J.H."/>
            <person name="Bowler C."/>
            <person name="Boyen C."/>
            <person name="Brownlee C."/>
            <person name="Carrano C.J."/>
            <person name="Charrier B."/>
            <person name="Cho G.Y."/>
            <person name="Coelho S.M."/>
            <person name="Collen J."/>
            <person name="Corre E."/>
            <person name="Da Silva C."/>
            <person name="Delage L."/>
            <person name="Delaroque N."/>
            <person name="Dittami S.M."/>
            <person name="Doulbeau S."/>
            <person name="Elias M."/>
            <person name="Farnham G."/>
            <person name="Gachon C.M."/>
            <person name="Gschloessl B."/>
            <person name="Heesch S."/>
            <person name="Jabbari K."/>
            <person name="Jubin C."/>
            <person name="Kawai H."/>
            <person name="Kimura K."/>
            <person name="Kloareg B."/>
            <person name="Kupper F.C."/>
            <person name="Lang D."/>
            <person name="Le Bail A."/>
            <person name="Leblanc C."/>
            <person name="Lerouge P."/>
            <person name="Lohr M."/>
            <person name="Lopez P.J."/>
            <person name="Martens C."/>
            <person name="Maumus F."/>
            <person name="Michel G."/>
            <person name="Miranda-Saavedra D."/>
            <person name="Morales J."/>
            <person name="Moreau H."/>
            <person name="Motomura T."/>
            <person name="Nagasato C."/>
            <person name="Napoli C.A."/>
            <person name="Nelson D.R."/>
            <person name="Nyvall-Collen P."/>
            <person name="Peters A.F."/>
            <person name="Pommier C."/>
            <person name="Potin P."/>
            <person name="Poulain J."/>
            <person name="Quesneville H."/>
            <person name="Read B."/>
            <person name="Rensing S.A."/>
            <person name="Ritter A."/>
            <person name="Rousvoal S."/>
            <person name="Samanta M."/>
            <person name="Samson G."/>
            <person name="Schroeder D.C."/>
            <person name="Segurens B."/>
            <person name="Strittmatter M."/>
            <person name="Tonon T."/>
            <person name="Tregear J.W."/>
            <person name="Valentin K."/>
            <person name="von Dassow P."/>
            <person name="Yamagishi T."/>
            <person name="Van de Peer Y."/>
            <person name="Wincker P."/>
        </authorList>
    </citation>
    <scope>NUCLEOTIDE SEQUENCE [LARGE SCALE GENOMIC DNA]</scope>
    <source>
        <strain evidence="10">Ec32 / CCAP1310/4</strain>
    </source>
</reference>
<dbReference type="GO" id="GO:0005737">
    <property type="term" value="C:cytoplasm"/>
    <property type="evidence" value="ECO:0007669"/>
    <property type="project" value="UniProtKB-SubCell"/>
</dbReference>
<feature type="region of interest" description="Disordered" evidence="7">
    <location>
        <begin position="880"/>
        <end position="899"/>
    </location>
</feature>
<dbReference type="GO" id="GO:0051295">
    <property type="term" value="P:establishment of meiotic spindle localization"/>
    <property type="evidence" value="ECO:0007669"/>
    <property type="project" value="TreeGrafter"/>
</dbReference>
<dbReference type="GO" id="GO:0005509">
    <property type="term" value="F:calcium ion binding"/>
    <property type="evidence" value="ECO:0007669"/>
    <property type="project" value="InterPro"/>
</dbReference>
<feature type="coiled-coil region" evidence="6">
    <location>
        <begin position="1205"/>
        <end position="1342"/>
    </location>
</feature>
<dbReference type="InterPro" id="IPR002048">
    <property type="entry name" value="EF_hand_dom"/>
</dbReference>
<dbReference type="SMART" id="SM00015">
    <property type="entry name" value="IQ"/>
    <property type="match status" value="7"/>
</dbReference>
<dbReference type="GO" id="GO:0000278">
    <property type="term" value="P:mitotic cell cycle"/>
    <property type="evidence" value="ECO:0007669"/>
    <property type="project" value="TreeGrafter"/>
</dbReference>
<dbReference type="PANTHER" id="PTHR22706">
    <property type="entry name" value="ASSEMBLY FACTOR FOR SPINDLE MICROTUBULES"/>
    <property type="match status" value="1"/>
</dbReference>
<dbReference type="GO" id="GO:0007051">
    <property type="term" value="P:spindle organization"/>
    <property type="evidence" value="ECO:0007669"/>
    <property type="project" value="TreeGrafter"/>
</dbReference>
<sequence>MQMRLLSPGEQGIIDHVLETFAAQVDGKSMRTRDFFNLMDSNRDNVLTRSELKEALVNRQLVLRDDQLTHLMAFLDVHGHGYVTLGDLHDGLRNFRAARHRTKIHGQSTRLPRPQPRPPLDSTAVTRLQSALLAPLTLFSAQAPVEGQGKHQRYKKNASEKRILEQEAGINFLDITDPEISSLADFLMDAEKAGGRPQGGLPSNPADHIPTTDAQQSKALRPLPLIMAALESAASRAPGCINRDGQQTGGIRGPGAAAVPCSAARVLWILRGLQRVWRQKDRRRKAKTLIQESADEFTDEKLSVAVSLFDVDGQGHIDLQDVMTVFRNARVDKFVRGRLPAAAIPSLVAIGRHLESRKITAHDFVQDAATSTIVHSSEPTPKRKRDAKRDQTQTATTAQLGALLFSELQLDAKQRNLVLECIEEDGLVSGANVAGAVRRARGELAHRKLERLEQQQGVVDGGRCWSSETGSQVSEISGSTCSIISPPRFRPQAGAAPTAEEGMLAPLQHKHQRDGFNQSDASLILGLFVKEGGGLRNLTGKSAASLWRGLKRRGRGVHACEDGRSAARRLRQLLESRDMKPHRWFATLGPTAESSAPSDERSSMERRVEMSSIIQGVQALGGTTRTGPPGEANTVHTASDDERATDSLEGTLSSNDGSYSSTAQTAGKNYKAQRTVQKLDELMSLQGRRLVVEFHQADTNRSGGVDPTELKKVMKNLLQPCSLLRFERKRRRERQEAAAATSQNAERWKGDFMEKMEALDKSKASNFLDVISTALRNRRWQIRDVFRDVDKGKSGALGVNDLLENTHLALGLKLDRGEAAALVSMLDTNGDKSIHCEELELALRLYRRYGWERHRWSRRKPFHEEFPSLSCLFRRTPRAEGGGAGLQQQQRNPALPRDTKVNRGDIVTALVRLRGSSSGGAVGGNRGRGQLLPAHGPNVQRRRVLLRAVRKVAHCCQTAGVRTAPALLATLAYFDFGPVDEARRKAGRMRAVDLWHWLRLLSAPAEDSGGSVVGGSCNNNANRTKGVHGQRRKKDVLCGRNKSIYGFGGGGGGGRGGAHKTVDEMVSGRLLDAEETALLLDALELRTRVQEARDAPATGATEDGPIVSVPAFWDLLVEHVPGLWDRELQERLEAEEARRVVRDERAAAEEKAKAATTVQKAVRRRQLHQKQVRLDRIKSNKAATRIQAMERGRIARHHAAAEGAARRAAAAKAQAEAQAKAELEESARRLAAATEERNAARAAVKIQCATRQRHAREEVSRRRRRQQEEAARLAAAVKIQSVARGRQARTAAEEELSRRREEAARLAAAVKIQSVARGRLARTAAEEELNQRQEEAARLAAAIKIQSVARGRLTREAAKEAFRRQQKEEARLVAVVKIQSVVRGWLARKSAKEAAEIAALDAAIAARQAKMTEEAQPGAGAADQGRGGWRKKSVVGARGVQGLAGLQVQVPPNDNAA</sequence>
<dbReference type="Gene3D" id="1.20.5.190">
    <property type="match status" value="2"/>
</dbReference>
<organism evidence="9 10">
    <name type="scientific">Ectocarpus siliculosus</name>
    <name type="common">Brown alga</name>
    <name type="synonym">Conferva siliculosa</name>
    <dbReference type="NCBI Taxonomy" id="2880"/>
    <lineage>
        <taxon>Eukaryota</taxon>
        <taxon>Sar</taxon>
        <taxon>Stramenopiles</taxon>
        <taxon>Ochrophyta</taxon>
        <taxon>PX clade</taxon>
        <taxon>Phaeophyceae</taxon>
        <taxon>Ectocarpales</taxon>
        <taxon>Ectocarpaceae</taxon>
        <taxon>Ectocarpus</taxon>
    </lineage>
</organism>
<keyword evidence="6" id="KW-0175">Coiled coil</keyword>
<dbReference type="EMBL" id="FN648863">
    <property type="protein sequence ID" value="CBN75021.1"/>
    <property type="molecule type" value="Genomic_DNA"/>
</dbReference>